<evidence type="ECO:0000313" key="8">
    <source>
        <dbReference type="EMBL" id="CAG4635077.1"/>
    </source>
</evidence>
<dbReference type="InterPro" id="IPR027417">
    <property type="entry name" value="P-loop_NTPase"/>
</dbReference>
<keyword evidence="6" id="KW-0687">Ribonucleoprotein</keyword>
<dbReference type="EC" id="3.6.5.2" evidence="3"/>
<dbReference type="GO" id="GO:0006412">
    <property type="term" value="P:translation"/>
    <property type="evidence" value="ECO:0007669"/>
    <property type="project" value="InterPro"/>
</dbReference>
<dbReference type="Gene3D" id="3.30.420.80">
    <property type="entry name" value="Ribosomal protein S11"/>
    <property type="match status" value="1"/>
</dbReference>
<dbReference type="Pfam" id="PF00411">
    <property type="entry name" value="Ribosomal_S11"/>
    <property type="match status" value="1"/>
</dbReference>
<keyword evidence="5" id="KW-0689">Ribosomal protein</keyword>
<dbReference type="SMART" id="SM00173">
    <property type="entry name" value="RAS"/>
    <property type="match status" value="1"/>
</dbReference>
<protein>
    <recommendedName>
        <fullName evidence="3">small monomeric GTPase</fullName>
        <ecNumber evidence="3">3.6.5.2</ecNumber>
    </recommendedName>
</protein>
<dbReference type="PROSITE" id="PS51421">
    <property type="entry name" value="RAS"/>
    <property type="match status" value="1"/>
</dbReference>
<proteinExistence type="inferred from homology"/>
<evidence type="ECO:0000256" key="2">
    <source>
        <dbReference type="ARBA" id="ARBA00008344"/>
    </source>
</evidence>
<evidence type="ECO:0000256" key="1">
    <source>
        <dbReference type="ARBA" id="ARBA00006194"/>
    </source>
</evidence>
<evidence type="ECO:0000256" key="6">
    <source>
        <dbReference type="ARBA" id="ARBA00023274"/>
    </source>
</evidence>
<comment type="catalytic activity">
    <reaction evidence="7">
        <text>GTP + H2O = GDP + phosphate + H(+)</text>
        <dbReference type="Rhea" id="RHEA:19669"/>
        <dbReference type="ChEBI" id="CHEBI:15377"/>
        <dbReference type="ChEBI" id="CHEBI:15378"/>
        <dbReference type="ChEBI" id="CHEBI:37565"/>
        <dbReference type="ChEBI" id="CHEBI:43474"/>
        <dbReference type="ChEBI" id="CHEBI:58189"/>
        <dbReference type="EC" id="3.6.5.2"/>
    </reaction>
</comment>
<evidence type="ECO:0000256" key="3">
    <source>
        <dbReference type="ARBA" id="ARBA00011984"/>
    </source>
</evidence>
<evidence type="ECO:0000256" key="5">
    <source>
        <dbReference type="ARBA" id="ARBA00022980"/>
    </source>
</evidence>
<comment type="similarity">
    <text evidence="2">Belongs to the small GTPase superfamily. Ras family.</text>
</comment>
<dbReference type="InterPro" id="IPR001971">
    <property type="entry name" value="Ribosomal_uS11"/>
</dbReference>
<name>A0A9N6WSC4_9CRUS</name>
<dbReference type="SMART" id="SM00175">
    <property type="entry name" value="RAB"/>
    <property type="match status" value="1"/>
</dbReference>
<reference evidence="8" key="1">
    <citation type="submission" date="2021-04" db="EMBL/GenBank/DDBJ databases">
        <authorList>
            <person name="Cornetti L."/>
        </authorList>
    </citation>
    <scope>NUCLEOTIDE SEQUENCE</scope>
</reference>
<sequence length="356" mass="40234">MDNQEILVRIMDTCDKEGKDPERYLKWADGYLVIYSITQRSSFDTAQRYLDGISQHLRLTTTYDAPLILIGNKVDLERYRQVTKAEGHSLAHFYNAAFFETSAAEEFGAVERVFHEAIREVLREQERYMPIRSLYIANNDDSGKNSFLNAAAKEQQQIKIPGEKPTEKERQRNQKWARSMQNRFLKKRAARELVSRGAMIKSMPKIDEGTEGEKIQDQILPTQDIFPSEELPNRLFDGVRYADLPICNIQATPNNTIITVTNAEGAVKLIHSCGREGFKNTREGTNIAAQATAITLATKSVKMGFKSVRVAIKGLGPGRMSAIKGLTMGGMNIVSITDRTPVLFYPGPRPKKMRRL</sequence>
<dbReference type="Pfam" id="PF00071">
    <property type="entry name" value="Ras"/>
    <property type="match status" value="1"/>
</dbReference>
<dbReference type="PROSITE" id="PS51419">
    <property type="entry name" value="RAB"/>
    <property type="match status" value="1"/>
</dbReference>
<dbReference type="Gene3D" id="3.40.50.300">
    <property type="entry name" value="P-loop containing nucleotide triphosphate hydrolases"/>
    <property type="match status" value="1"/>
</dbReference>
<dbReference type="SMART" id="SM00174">
    <property type="entry name" value="RHO"/>
    <property type="match status" value="1"/>
</dbReference>
<dbReference type="AlphaFoldDB" id="A0A9N6WSC4"/>
<keyword evidence="4" id="KW-0378">Hydrolase</keyword>
<dbReference type="InterPro" id="IPR001806">
    <property type="entry name" value="Small_GTPase"/>
</dbReference>
<dbReference type="GO" id="GO:1990904">
    <property type="term" value="C:ribonucleoprotein complex"/>
    <property type="evidence" value="ECO:0007669"/>
    <property type="project" value="UniProtKB-KW"/>
</dbReference>
<accession>A0A9N6WSC4</accession>
<evidence type="ECO:0000256" key="4">
    <source>
        <dbReference type="ARBA" id="ARBA00022801"/>
    </source>
</evidence>
<dbReference type="SUPFAM" id="SSF53137">
    <property type="entry name" value="Translational machinery components"/>
    <property type="match status" value="1"/>
</dbReference>
<dbReference type="SUPFAM" id="SSF52540">
    <property type="entry name" value="P-loop containing nucleoside triphosphate hydrolases"/>
    <property type="match status" value="1"/>
</dbReference>
<evidence type="ECO:0000256" key="7">
    <source>
        <dbReference type="ARBA" id="ARBA00048098"/>
    </source>
</evidence>
<dbReference type="GO" id="GO:0003735">
    <property type="term" value="F:structural constituent of ribosome"/>
    <property type="evidence" value="ECO:0007669"/>
    <property type="project" value="InterPro"/>
</dbReference>
<organism evidence="8">
    <name type="scientific">Alona affinis</name>
    <dbReference type="NCBI Taxonomy" id="381656"/>
    <lineage>
        <taxon>Eukaryota</taxon>
        <taxon>Metazoa</taxon>
        <taxon>Ecdysozoa</taxon>
        <taxon>Arthropoda</taxon>
        <taxon>Crustacea</taxon>
        <taxon>Branchiopoda</taxon>
        <taxon>Diplostraca</taxon>
        <taxon>Cladocera</taxon>
        <taxon>Anomopoda</taxon>
        <taxon>Chydoridae</taxon>
        <taxon>Alona</taxon>
    </lineage>
</organism>
<dbReference type="EMBL" id="OC978422">
    <property type="protein sequence ID" value="CAG4635077.1"/>
    <property type="molecule type" value="Genomic_DNA"/>
</dbReference>
<dbReference type="GO" id="GO:0005840">
    <property type="term" value="C:ribosome"/>
    <property type="evidence" value="ECO:0007669"/>
    <property type="project" value="UniProtKB-KW"/>
</dbReference>
<dbReference type="GO" id="GO:0003925">
    <property type="term" value="F:G protein activity"/>
    <property type="evidence" value="ECO:0007669"/>
    <property type="project" value="UniProtKB-EC"/>
</dbReference>
<dbReference type="PANTHER" id="PTHR45704">
    <property type="entry name" value="RAS-LIKE FAMILY MEMBER 11"/>
    <property type="match status" value="1"/>
</dbReference>
<dbReference type="HAMAP" id="MF_01310">
    <property type="entry name" value="Ribosomal_uS11"/>
    <property type="match status" value="1"/>
</dbReference>
<dbReference type="InterPro" id="IPR036967">
    <property type="entry name" value="Ribosomal_uS11_sf"/>
</dbReference>
<dbReference type="GO" id="GO:0005525">
    <property type="term" value="F:GTP binding"/>
    <property type="evidence" value="ECO:0007669"/>
    <property type="project" value="InterPro"/>
</dbReference>
<gene>
    <name evidence="8" type="primary">EOG090X0DZ9</name>
</gene>
<comment type="similarity">
    <text evidence="1">Belongs to the universal ribosomal protein uS11 family.</text>
</comment>
<dbReference type="InterPro" id="IPR051065">
    <property type="entry name" value="Ras-related_GTPase"/>
</dbReference>